<keyword evidence="1" id="KW-0489">Methyltransferase</keyword>
<evidence type="ECO:0000313" key="6">
    <source>
        <dbReference type="EMBL" id="CAK0911962.1"/>
    </source>
</evidence>
<dbReference type="InterPro" id="IPR029063">
    <property type="entry name" value="SAM-dependent_MTases_sf"/>
</dbReference>
<reference evidence="6" key="1">
    <citation type="submission" date="2023-10" db="EMBL/GenBank/DDBJ databases">
        <authorList>
            <person name="Chen Y."/>
            <person name="Shah S."/>
            <person name="Dougan E. K."/>
            <person name="Thang M."/>
            <person name="Chan C."/>
        </authorList>
    </citation>
    <scope>NUCLEOTIDE SEQUENCE [LARGE SCALE GENOMIC DNA]</scope>
</reference>
<organism evidence="6 7">
    <name type="scientific">Prorocentrum cordatum</name>
    <dbReference type="NCBI Taxonomy" id="2364126"/>
    <lineage>
        <taxon>Eukaryota</taxon>
        <taxon>Sar</taxon>
        <taxon>Alveolata</taxon>
        <taxon>Dinophyceae</taxon>
        <taxon>Prorocentrales</taxon>
        <taxon>Prorocentraceae</taxon>
        <taxon>Prorocentrum</taxon>
    </lineage>
</organism>
<dbReference type="PROSITE" id="PS51683">
    <property type="entry name" value="SAM_OMT_II"/>
    <property type="match status" value="1"/>
</dbReference>
<dbReference type="Proteomes" id="UP001189429">
    <property type="component" value="Unassembled WGS sequence"/>
</dbReference>
<dbReference type="InterPro" id="IPR036388">
    <property type="entry name" value="WH-like_DNA-bd_sf"/>
</dbReference>
<dbReference type="Gene3D" id="3.40.50.150">
    <property type="entry name" value="Vaccinia Virus protein VP39"/>
    <property type="match status" value="1"/>
</dbReference>
<dbReference type="SUPFAM" id="SSF46785">
    <property type="entry name" value="Winged helix' DNA-binding domain"/>
    <property type="match status" value="1"/>
</dbReference>
<keyword evidence="2" id="KW-0808">Transferase</keyword>
<keyword evidence="3" id="KW-0949">S-adenosyl-L-methionine</keyword>
<dbReference type="Pfam" id="PF08100">
    <property type="entry name" value="Dimerisation"/>
    <property type="match status" value="1"/>
</dbReference>
<dbReference type="InterPro" id="IPR036390">
    <property type="entry name" value="WH_DNA-bd_sf"/>
</dbReference>
<evidence type="ECO:0000259" key="4">
    <source>
        <dbReference type="Pfam" id="PF00891"/>
    </source>
</evidence>
<dbReference type="EMBL" id="CAUYUJ010022680">
    <property type="protein sequence ID" value="CAK0911962.1"/>
    <property type="molecule type" value="Genomic_DNA"/>
</dbReference>
<dbReference type="Gene3D" id="1.10.10.10">
    <property type="entry name" value="Winged helix-like DNA-binding domain superfamily/Winged helix DNA-binding domain"/>
    <property type="match status" value="1"/>
</dbReference>
<name>A0ABN9YGI0_9DINO</name>
<feature type="domain" description="O-methyltransferase C-terminal" evidence="4">
    <location>
        <begin position="175"/>
        <end position="378"/>
    </location>
</feature>
<proteinExistence type="predicted"/>
<evidence type="ECO:0000256" key="3">
    <source>
        <dbReference type="ARBA" id="ARBA00022691"/>
    </source>
</evidence>
<evidence type="ECO:0000256" key="2">
    <source>
        <dbReference type="ARBA" id="ARBA00022679"/>
    </source>
</evidence>
<dbReference type="InterPro" id="IPR001077">
    <property type="entry name" value="COMT_C"/>
</dbReference>
<accession>A0ABN9YGI0</accession>
<dbReference type="InterPro" id="IPR016461">
    <property type="entry name" value="COMT-like"/>
</dbReference>
<dbReference type="PANTHER" id="PTHR43712">
    <property type="entry name" value="PUTATIVE (AFU_ORTHOLOGUE AFUA_4G14580)-RELATED"/>
    <property type="match status" value="1"/>
</dbReference>
<protein>
    <recommendedName>
        <fullName evidence="8">O-methyltransferase domain-containing protein</fullName>
    </recommendedName>
</protein>
<evidence type="ECO:0008006" key="8">
    <source>
        <dbReference type="Google" id="ProtNLM"/>
    </source>
</evidence>
<comment type="caution">
    <text evidence="6">The sequence shown here is derived from an EMBL/GenBank/DDBJ whole genome shotgun (WGS) entry which is preliminary data.</text>
</comment>
<dbReference type="SUPFAM" id="SSF53335">
    <property type="entry name" value="S-adenosyl-L-methionine-dependent methyltransferases"/>
    <property type="match status" value="1"/>
</dbReference>
<evidence type="ECO:0000313" key="7">
    <source>
        <dbReference type="Proteomes" id="UP001189429"/>
    </source>
</evidence>
<gene>
    <name evidence="6" type="ORF">PCOR1329_LOCUS85677</name>
</gene>
<keyword evidence="7" id="KW-1185">Reference proteome</keyword>
<feature type="non-terminal residue" evidence="6">
    <location>
        <position position="1"/>
    </location>
</feature>
<feature type="domain" description="O-methyltransferase dimerisation" evidence="5">
    <location>
        <begin position="61"/>
        <end position="136"/>
    </location>
</feature>
<dbReference type="InterPro" id="IPR012967">
    <property type="entry name" value="COMT_dimerisation"/>
</dbReference>
<dbReference type="Pfam" id="PF00891">
    <property type="entry name" value="Methyltransf_2"/>
    <property type="match status" value="1"/>
</dbReference>
<dbReference type="PANTHER" id="PTHR43712:SF2">
    <property type="entry name" value="O-METHYLTRANSFERASE CICE"/>
    <property type="match status" value="1"/>
</dbReference>
<evidence type="ECO:0000256" key="1">
    <source>
        <dbReference type="ARBA" id="ARBA00022603"/>
    </source>
</evidence>
<sequence length="401" mass="42267">VSAYFFRPTCGSSPSFPAPRPPSLLCGWGTELVASAASAAPEPEPRRSWEAGGDVDLDSVAYGFMASQALFAALELGLFDHVAAAGPAGAGAAALGAACGVEGPRLLTLLTALVALKCLRQAGGFYTLSPNTARYMVRTSKAYYGDYLMYQIGRQFYATMGQLPEVMKTGRALTYASWFSDPAVAETYTRAQHNGSLATARSLIRGMADLAEVRDLLDVGGGSGAFSYAFAAAAPALQATVLELPEVCCVGEAIRAGQPEDVRRRVRFVELDATSPSWPVADGASWLRQVFGLGAYDAVIMSYLSGSVPEPVIVGLYANAWRALRPGGRLLVHDFMVNDSRDGPVLASLWALQHVTVNAAGVGLCPSEVLVRLGQAGFDPGKCDTSEMIQGLTKLVVARKA</sequence>
<dbReference type="CDD" id="cd02440">
    <property type="entry name" value="AdoMet_MTases"/>
    <property type="match status" value="1"/>
</dbReference>
<evidence type="ECO:0000259" key="5">
    <source>
        <dbReference type="Pfam" id="PF08100"/>
    </source>
</evidence>